<dbReference type="EMBL" id="CP104013">
    <property type="protein sequence ID" value="UYP48682.1"/>
    <property type="molecule type" value="Genomic_DNA"/>
</dbReference>
<dbReference type="PRINTS" id="PR00368">
    <property type="entry name" value="FADPNR"/>
</dbReference>
<sequence length="296" mass="32766">MVHPKEYPVILIGAGPACITAAIQLKRSNISFLMIGKDPGGLIANANLIENLLGFPKGISGENFVSLILTQLKNHSITILEDEVLAVDYKESKYFVKTKQNQFVGKKIIIGTGTLPRKMNISDESLLFEQRKLFYEIKNTIHIKQPEKWIIIGSGDAAYDYALNLASRSNHVTILQRSESSKALPLLINRVQKISQIQVKCNVSVLKLDRKSSNVVLTVSEGHQETLLSADRVLVAIGRHPNTYFLSNDLSSKVDDLILQGSLFMVGDVKNKSFRQVSIAMGDGLWAAMTILGNFK</sequence>
<dbReference type="PANTHER" id="PTHR48105">
    <property type="entry name" value="THIOREDOXIN REDUCTASE 1-RELATED-RELATED"/>
    <property type="match status" value="1"/>
</dbReference>
<evidence type="ECO:0000313" key="4">
    <source>
        <dbReference type="EMBL" id="UYP48682.1"/>
    </source>
</evidence>
<dbReference type="Gene3D" id="3.50.50.60">
    <property type="entry name" value="FAD/NAD(P)-binding domain"/>
    <property type="match status" value="2"/>
</dbReference>
<dbReference type="InterPro" id="IPR036188">
    <property type="entry name" value="FAD/NAD-bd_sf"/>
</dbReference>
<accession>A0ABY6I286</accession>
<organism evidence="4 5">
    <name type="scientific">Candidatus Lokiarchaeum ossiferum</name>
    <dbReference type="NCBI Taxonomy" id="2951803"/>
    <lineage>
        <taxon>Archaea</taxon>
        <taxon>Promethearchaeati</taxon>
        <taxon>Promethearchaeota</taxon>
        <taxon>Promethearchaeia</taxon>
        <taxon>Promethearchaeales</taxon>
        <taxon>Promethearchaeaceae</taxon>
        <taxon>Candidatus Lokiarchaeum</taxon>
    </lineage>
</organism>
<evidence type="ECO:0000256" key="1">
    <source>
        <dbReference type="ARBA" id="ARBA00022630"/>
    </source>
</evidence>
<keyword evidence="1" id="KW-0285">Flavoprotein</keyword>
<proteinExistence type="predicted"/>
<evidence type="ECO:0000313" key="5">
    <source>
        <dbReference type="Proteomes" id="UP001208689"/>
    </source>
</evidence>
<evidence type="ECO:0000256" key="2">
    <source>
        <dbReference type="ARBA" id="ARBA00023002"/>
    </source>
</evidence>
<feature type="domain" description="FAD/NAD(P)-binding" evidence="3">
    <location>
        <begin position="8"/>
        <end position="284"/>
    </location>
</feature>
<reference evidence="4" key="1">
    <citation type="submission" date="2022-09" db="EMBL/GenBank/DDBJ databases">
        <title>Actin cytoskeleton and complex cell architecture in an #Asgard archaeon.</title>
        <authorList>
            <person name="Ponce Toledo R.I."/>
            <person name="Schleper C."/>
            <person name="Rodrigues Oliveira T."/>
            <person name="Wollweber F."/>
            <person name="Xu J."/>
            <person name="Rittmann S."/>
            <person name="Klingl A."/>
            <person name="Pilhofer M."/>
        </authorList>
    </citation>
    <scope>NUCLEOTIDE SEQUENCE</scope>
    <source>
        <strain evidence="4">B-35</strain>
    </source>
</reference>
<dbReference type="InterPro" id="IPR050097">
    <property type="entry name" value="Ferredoxin-NADP_redctase_2"/>
</dbReference>
<evidence type="ECO:0000259" key="3">
    <source>
        <dbReference type="Pfam" id="PF07992"/>
    </source>
</evidence>
<dbReference type="Proteomes" id="UP001208689">
    <property type="component" value="Chromosome"/>
</dbReference>
<dbReference type="PRINTS" id="PR00469">
    <property type="entry name" value="PNDRDTASEII"/>
</dbReference>
<dbReference type="SUPFAM" id="SSF51905">
    <property type="entry name" value="FAD/NAD(P)-binding domain"/>
    <property type="match status" value="1"/>
</dbReference>
<keyword evidence="2 4" id="KW-0560">Oxidoreductase</keyword>
<dbReference type="GO" id="GO:0004324">
    <property type="term" value="F:ferredoxin-NADP+ reductase activity"/>
    <property type="evidence" value="ECO:0007669"/>
    <property type="project" value="UniProtKB-EC"/>
</dbReference>
<keyword evidence="5" id="KW-1185">Reference proteome</keyword>
<dbReference type="InterPro" id="IPR023753">
    <property type="entry name" value="FAD/NAD-binding_dom"/>
</dbReference>
<dbReference type="Pfam" id="PF07992">
    <property type="entry name" value="Pyr_redox_2"/>
    <property type="match status" value="1"/>
</dbReference>
<name>A0ABY6I286_9ARCH</name>
<gene>
    <name evidence="4" type="ORF">NEF87_004967</name>
</gene>
<protein>
    <submittedName>
        <fullName evidence="4">Ferredoxin--NADP reductase</fullName>
        <ecNumber evidence="4">1.18.1.2</ecNumber>
    </submittedName>
</protein>
<dbReference type="EC" id="1.18.1.2" evidence="4"/>